<dbReference type="RefSeq" id="WP_123917857.1">
    <property type="nucleotide sequence ID" value="NZ_RKRA01000001.1"/>
</dbReference>
<accession>A0A3N4ZQS7</accession>
<keyword evidence="6" id="KW-1185">Reference proteome</keyword>
<evidence type="ECO:0000313" key="5">
    <source>
        <dbReference type="EMBL" id="RPF27948.1"/>
    </source>
</evidence>
<gene>
    <name evidence="5" type="ORF">EDD32_2451</name>
</gene>
<evidence type="ECO:0000256" key="2">
    <source>
        <dbReference type="ARBA" id="ARBA00022603"/>
    </source>
</evidence>
<protein>
    <submittedName>
        <fullName evidence="5">TrmH family RNA methyltransferase</fullName>
    </submittedName>
</protein>
<keyword evidence="2 5" id="KW-0489">Methyltransferase</keyword>
<dbReference type="InterPro" id="IPR029064">
    <property type="entry name" value="Ribosomal_eL30-like_sf"/>
</dbReference>
<dbReference type="EMBL" id="RKRA01000001">
    <property type="protein sequence ID" value="RPF27948.1"/>
    <property type="molecule type" value="Genomic_DNA"/>
</dbReference>
<dbReference type="Pfam" id="PF00588">
    <property type="entry name" value="SpoU_methylase"/>
    <property type="match status" value="1"/>
</dbReference>
<name>A0A3N4ZQS7_9MICO</name>
<evidence type="ECO:0000313" key="6">
    <source>
        <dbReference type="Proteomes" id="UP000280726"/>
    </source>
</evidence>
<dbReference type="Proteomes" id="UP000280726">
    <property type="component" value="Unassembled WGS sequence"/>
</dbReference>
<dbReference type="PANTHER" id="PTHR43191">
    <property type="entry name" value="RRNA METHYLTRANSFERASE 3"/>
    <property type="match status" value="1"/>
</dbReference>
<dbReference type="InterPro" id="IPR029028">
    <property type="entry name" value="Alpha/beta_knot_MTases"/>
</dbReference>
<dbReference type="GO" id="GO:0008173">
    <property type="term" value="F:RNA methyltransferase activity"/>
    <property type="evidence" value="ECO:0007669"/>
    <property type="project" value="InterPro"/>
</dbReference>
<dbReference type="Pfam" id="PF08032">
    <property type="entry name" value="SpoU_sub_bind"/>
    <property type="match status" value="1"/>
</dbReference>
<dbReference type="PANTHER" id="PTHR43191:SF2">
    <property type="entry name" value="RRNA METHYLTRANSFERASE 3, MITOCHONDRIAL"/>
    <property type="match status" value="1"/>
</dbReference>
<evidence type="ECO:0000259" key="4">
    <source>
        <dbReference type="SMART" id="SM00967"/>
    </source>
</evidence>
<dbReference type="CDD" id="cd18095">
    <property type="entry name" value="SpoU-like_rRNA-MTase"/>
    <property type="match status" value="1"/>
</dbReference>
<evidence type="ECO:0000256" key="1">
    <source>
        <dbReference type="ARBA" id="ARBA00007228"/>
    </source>
</evidence>
<dbReference type="GO" id="GO:0005737">
    <property type="term" value="C:cytoplasm"/>
    <property type="evidence" value="ECO:0007669"/>
    <property type="project" value="UniProtKB-ARBA"/>
</dbReference>
<keyword evidence="3 5" id="KW-0808">Transferase</keyword>
<dbReference type="Gene3D" id="3.30.1330.30">
    <property type="match status" value="1"/>
</dbReference>
<dbReference type="SUPFAM" id="SSF55315">
    <property type="entry name" value="L30e-like"/>
    <property type="match status" value="1"/>
</dbReference>
<dbReference type="SMART" id="SM00967">
    <property type="entry name" value="SpoU_sub_bind"/>
    <property type="match status" value="1"/>
</dbReference>
<dbReference type="AlphaFoldDB" id="A0A3N4ZQS7"/>
<dbReference type="InterPro" id="IPR001537">
    <property type="entry name" value="SpoU_MeTrfase"/>
</dbReference>
<comment type="caution">
    <text evidence="5">The sequence shown here is derived from an EMBL/GenBank/DDBJ whole genome shotgun (WGS) entry which is preliminary data.</text>
</comment>
<feature type="domain" description="RNA 2-O ribose methyltransferase substrate binding" evidence="4">
    <location>
        <begin position="35"/>
        <end position="106"/>
    </location>
</feature>
<dbReference type="Gene3D" id="3.40.1280.10">
    <property type="match status" value="1"/>
</dbReference>
<reference evidence="5 6" key="1">
    <citation type="submission" date="2018-11" db="EMBL/GenBank/DDBJ databases">
        <title>Sequencing the genomes of 1000 actinobacteria strains.</title>
        <authorList>
            <person name="Klenk H.-P."/>
        </authorList>
    </citation>
    <scope>NUCLEOTIDE SEQUENCE [LARGE SCALE GENOMIC DNA]</scope>
    <source>
        <strain evidence="5 6">DSM 14418</strain>
    </source>
</reference>
<dbReference type="InterPro" id="IPR013123">
    <property type="entry name" value="SpoU_subst-bd"/>
</dbReference>
<dbReference type="OrthoDB" id="9794400at2"/>
<evidence type="ECO:0000256" key="3">
    <source>
        <dbReference type="ARBA" id="ARBA00022679"/>
    </source>
</evidence>
<dbReference type="InterPro" id="IPR051259">
    <property type="entry name" value="rRNA_Methyltransferase"/>
</dbReference>
<dbReference type="SUPFAM" id="SSF75217">
    <property type="entry name" value="alpha/beta knot"/>
    <property type="match status" value="1"/>
</dbReference>
<comment type="similarity">
    <text evidence="1">Belongs to the class IV-like SAM-binding methyltransferase superfamily. RNA methyltransferase TrmH family.</text>
</comment>
<dbReference type="GO" id="GO:0006396">
    <property type="term" value="P:RNA processing"/>
    <property type="evidence" value="ECO:0007669"/>
    <property type="project" value="InterPro"/>
</dbReference>
<dbReference type="GO" id="GO:0032259">
    <property type="term" value="P:methylation"/>
    <property type="evidence" value="ECO:0007669"/>
    <property type="project" value="UniProtKB-KW"/>
</dbReference>
<dbReference type="GO" id="GO:0003723">
    <property type="term" value="F:RNA binding"/>
    <property type="evidence" value="ECO:0007669"/>
    <property type="project" value="InterPro"/>
</dbReference>
<proteinExistence type="inferred from homology"/>
<organism evidence="5 6">
    <name type="scientific">Georgenia muralis</name>
    <dbReference type="NCBI Taxonomy" id="154117"/>
    <lineage>
        <taxon>Bacteria</taxon>
        <taxon>Bacillati</taxon>
        <taxon>Actinomycetota</taxon>
        <taxon>Actinomycetes</taxon>
        <taxon>Micrococcales</taxon>
        <taxon>Bogoriellaceae</taxon>
        <taxon>Georgenia</taxon>
    </lineage>
</organism>
<dbReference type="InterPro" id="IPR029026">
    <property type="entry name" value="tRNA_m1G_MTases_N"/>
</dbReference>
<sequence length="296" mass="30719">MTGRPDTLTNPRAERVRTVRALSGRPARLRYGQFLVEGPQGVRELVRHRRDQVRDLYLTEDAAGRHPEIVDDAAGLHLHLATAEVLTAMSPDAQGVLAVARALDPAPTVDDLLTGAPPRLVALLVRAADPGNAGTVVRAADAAGADAVLLGTGSVEVHNPKVVRATAGSLFHLPVVPGSDVEAAVAALRGAGLQVLAADGAGEWDLDELADRAAAEAYGCSPWEADELSATGLVAPDLAAPTVWLLGNEAHGLTAAERELCDAGVRVPIHGRAESLNVATAATVCLYASARAQRRA</sequence>